<evidence type="ECO:0000313" key="2">
    <source>
        <dbReference type="EMBL" id="KAF0333087.1"/>
    </source>
</evidence>
<dbReference type="Proteomes" id="UP000439903">
    <property type="component" value="Unassembled WGS sequence"/>
</dbReference>
<keyword evidence="3" id="KW-1185">Reference proteome</keyword>
<feature type="compositionally biased region" description="Basic and acidic residues" evidence="1">
    <location>
        <begin position="91"/>
        <end position="102"/>
    </location>
</feature>
<dbReference type="EMBL" id="WTPW01003786">
    <property type="protein sequence ID" value="KAF0333087.1"/>
    <property type="molecule type" value="Genomic_DNA"/>
</dbReference>
<evidence type="ECO:0000256" key="1">
    <source>
        <dbReference type="SAM" id="MobiDB-lite"/>
    </source>
</evidence>
<organism evidence="2 3">
    <name type="scientific">Gigaspora margarita</name>
    <dbReference type="NCBI Taxonomy" id="4874"/>
    <lineage>
        <taxon>Eukaryota</taxon>
        <taxon>Fungi</taxon>
        <taxon>Fungi incertae sedis</taxon>
        <taxon>Mucoromycota</taxon>
        <taxon>Glomeromycotina</taxon>
        <taxon>Glomeromycetes</taxon>
        <taxon>Diversisporales</taxon>
        <taxon>Gigasporaceae</taxon>
        <taxon>Gigaspora</taxon>
    </lineage>
</organism>
<evidence type="ECO:0000313" key="3">
    <source>
        <dbReference type="Proteomes" id="UP000439903"/>
    </source>
</evidence>
<accession>A0A8H3WVE8</accession>
<gene>
    <name evidence="2" type="ORF">F8M41_016958</name>
</gene>
<dbReference type="AlphaFoldDB" id="A0A8H3WVE8"/>
<comment type="caution">
    <text evidence="2">The sequence shown here is derived from an EMBL/GenBank/DDBJ whole genome shotgun (WGS) entry which is preliminary data.</text>
</comment>
<sequence>MQQKAHYARQTPANKTNLNLTIPTIGYFKLSHPRIGINSSIMLQEIMPQVPRMYNIRERPTKTLVSSDAESQKTRPDEDGPDPMKQSKIGSSKERPDKTRPT</sequence>
<protein>
    <submittedName>
        <fullName evidence="2">Uncharacterized protein</fullName>
    </submittedName>
</protein>
<reference evidence="2 3" key="1">
    <citation type="journal article" date="2019" name="Environ. Microbiol.">
        <title>At the nexus of three kingdoms: the genome of the mycorrhizal fungus Gigaspora margarita provides insights into plant, endobacterial and fungal interactions.</title>
        <authorList>
            <person name="Venice F."/>
            <person name="Ghignone S."/>
            <person name="Salvioli di Fossalunga A."/>
            <person name="Amselem J."/>
            <person name="Novero M."/>
            <person name="Xianan X."/>
            <person name="Sedzielewska Toro K."/>
            <person name="Morin E."/>
            <person name="Lipzen A."/>
            <person name="Grigoriev I.V."/>
            <person name="Henrissat B."/>
            <person name="Martin F.M."/>
            <person name="Bonfante P."/>
        </authorList>
    </citation>
    <scope>NUCLEOTIDE SEQUENCE [LARGE SCALE GENOMIC DNA]</scope>
    <source>
        <strain evidence="2 3">BEG34</strain>
    </source>
</reference>
<name>A0A8H3WVE8_GIGMA</name>
<feature type="region of interest" description="Disordered" evidence="1">
    <location>
        <begin position="57"/>
        <end position="102"/>
    </location>
</feature>
<proteinExistence type="predicted"/>